<evidence type="ECO:0000313" key="3">
    <source>
        <dbReference type="Proteomes" id="UP000287563"/>
    </source>
</evidence>
<dbReference type="RefSeq" id="WP_128784565.1">
    <property type="nucleotide sequence ID" value="NZ_JAKJSG010000056.1"/>
</dbReference>
<comment type="caution">
    <text evidence="2">The sequence shown here is derived from an EMBL/GenBank/DDBJ whole genome shotgun (WGS) entry which is preliminary data.</text>
</comment>
<proteinExistence type="predicted"/>
<sequence>MSMLLMLKRLASLIVVLLLPGCSTSIDEYKGSSPNFDLFGYFDGTVKAWGMLQDRSGKQTRRFEVIIKGRVQDNMLTLDEDFIFDDGEKQQRTWVITRDNDGNFSGRADDVIGLATGKAVGKALNWQYVLRVPVDGSTYDISLDDWMYRQDALRVFNIAKMTKWGFTVGTLTLFFEKQDEK</sequence>
<evidence type="ECO:0000256" key="1">
    <source>
        <dbReference type="SAM" id="SignalP"/>
    </source>
</evidence>
<feature type="signal peptide" evidence="1">
    <location>
        <begin position="1"/>
        <end position="25"/>
    </location>
</feature>
<dbReference type="OrthoDB" id="5296954at2"/>
<feature type="chain" id="PRO_5019508525" evidence="1">
    <location>
        <begin position="26"/>
        <end position="181"/>
    </location>
</feature>
<keyword evidence="3" id="KW-1185">Reference proteome</keyword>
<organism evidence="2 3">
    <name type="scientific">Photobacterium chitinilyticum</name>
    <dbReference type="NCBI Taxonomy" id="2485123"/>
    <lineage>
        <taxon>Bacteria</taxon>
        <taxon>Pseudomonadati</taxon>
        <taxon>Pseudomonadota</taxon>
        <taxon>Gammaproteobacteria</taxon>
        <taxon>Vibrionales</taxon>
        <taxon>Vibrionaceae</taxon>
        <taxon>Photobacterium</taxon>
    </lineage>
</organism>
<dbReference type="InterPro" id="IPR024409">
    <property type="entry name" value="DUF3833"/>
</dbReference>
<dbReference type="EMBL" id="RJLM01000005">
    <property type="protein sequence ID" value="RWX54941.1"/>
    <property type="molecule type" value="Genomic_DNA"/>
</dbReference>
<keyword evidence="1" id="KW-0732">Signal</keyword>
<name>A0A444JPB9_9GAMM</name>
<protein>
    <submittedName>
        <fullName evidence="2">DUF3833 domain-containing protein</fullName>
    </submittedName>
</protein>
<accession>A0A444JPB9</accession>
<gene>
    <name evidence="2" type="ORF">EDI28_14460</name>
</gene>
<reference evidence="2 3" key="1">
    <citation type="submission" date="2018-11" db="EMBL/GenBank/DDBJ databases">
        <title>Photobacterium sp. BEI247 sp. nov., a marine bacterium isolated from Yongle Blue Hole in the South China Sea.</title>
        <authorList>
            <person name="Wang X."/>
        </authorList>
    </citation>
    <scope>NUCLEOTIDE SEQUENCE [LARGE SCALE GENOMIC DNA]</scope>
    <source>
        <strain evidence="3">BEI247</strain>
    </source>
</reference>
<dbReference type="Proteomes" id="UP000287563">
    <property type="component" value="Unassembled WGS sequence"/>
</dbReference>
<dbReference type="AlphaFoldDB" id="A0A444JPB9"/>
<dbReference type="Pfam" id="PF12915">
    <property type="entry name" value="DUF3833"/>
    <property type="match status" value="1"/>
</dbReference>
<evidence type="ECO:0000313" key="2">
    <source>
        <dbReference type="EMBL" id="RWX54941.1"/>
    </source>
</evidence>